<evidence type="ECO:0000256" key="1">
    <source>
        <dbReference type="SAM" id="SignalP"/>
    </source>
</evidence>
<reference evidence="2" key="1">
    <citation type="journal article" date="2020" name="Stud. Mycol.">
        <title>101 Dothideomycetes genomes: a test case for predicting lifestyles and emergence of pathogens.</title>
        <authorList>
            <person name="Haridas S."/>
            <person name="Albert R."/>
            <person name="Binder M."/>
            <person name="Bloem J."/>
            <person name="Labutti K."/>
            <person name="Salamov A."/>
            <person name="Andreopoulos B."/>
            <person name="Baker S."/>
            <person name="Barry K."/>
            <person name="Bills G."/>
            <person name="Bluhm B."/>
            <person name="Cannon C."/>
            <person name="Castanera R."/>
            <person name="Culley D."/>
            <person name="Daum C."/>
            <person name="Ezra D."/>
            <person name="Gonzalez J."/>
            <person name="Henrissat B."/>
            <person name="Kuo A."/>
            <person name="Liang C."/>
            <person name="Lipzen A."/>
            <person name="Lutzoni F."/>
            <person name="Magnuson J."/>
            <person name="Mondo S."/>
            <person name="Nolan M."/>
            <person name="Ohm R."/>
            <person name="Pangilinan J."/>
            <person name="Park H.-J."/>
            <person name="Ramirez L."/>
            <person name="Alfaro M."/>
            <person name="Sun H."/>
            <person name="Tritt A."/>
            <person name="Yoshinaga Y."/>
            <person name="Zwiers L.-H."/>
            <person name="Turgeon B."/>
            <person name="Goodwin S."/>
            <person name="Spatafora J."/>
            <person name="Crous P."/>
            <person name="Grigoriev I."/>
        </authorList>
    </citation>
    <scope>NUCLEOTIDE SEQUENCE</scope>
    <source>
        <strain evidence="2">CBS 690.94</strain>
    </source>
</reference>
<sequence length="115" mass="12230">MLIPMILTLFALLTTALARPTADLANVYVCEDVNWGGKCVNVLYAIGSGDCVSLDGTASSVRPDKGFSCTFYKNGSCRTFDGSASFKLQDPGSADLTKEAGGWNDAARGFQCFRV</sequence>
<gene>
    <name evidence="2" type="ORF">P171DRAFT_483173</name>
</gene>
<feature type="chain" id="PRO_5040355933" evidence="1">
    <location>
        <begin position="19"/>
        <end position="115"/>
    </location>
</feature>
<organism evidence="2 3">
    <name type="scientific">Karstenula rhodostoma CBS 690.94</name>
    <dbReference type="NCBI Taxonomy" id="1392251"/>
    <lineage>
        <taxon>Eukaryota</taxon>
        <taxon>Fungi</taxon>
        <taxon>Dikarya</taxon>
        <taxon>Ascomycota</taxon>
        <taxon>Pezizomycotina</taxon>
        <taxon>Dothideomycetes</taxon>
        <taxon>Pleosporomycetidae</taxon>
        <taxon>Pleosporales</taxon>
        <taxon>Massarineae</taxon>
        <taxon>Didymosphaeriaceae</taxon>
        <taxon>Karstenula</taxon>
    </lineage>
</organism>
<dbReference type="Proteomes" id="UP000799764">
    <property type="component" value="Unassembled WGS sequence"/>
</dbReference>
<dbReference type="OrthoDB" id="2910287at2759"/>
<name>A0A9P4PMV9_9PLEO</name>
<feature type="signal peptide" evidence="1">
    <location>
        <begin position="1"/>
        <end position="18"/>
    </location>
</feature>
<dbReference type="AlphaFoldDB" id="A0A9P4PMV9"/>
<dbReference type="EMBL" id="MU001497">
    <property type="protein sequence ID" value="KAF2447121.1"/>
    <property type="molecule type" value="Genomic_DNA"/>
</dbReference>
<evidence type="ECO:0000313" key="3">
    <source>
        <dbReference type="Proteomes" id="UP000799764"/>
    </source>
</evidence>
<comment type="caution">
    <text evidence="2">The sequence shown here is derived from an EMBL/GenBank/DDBJ whole genome shotgun (WGS) entry which is preliminary data.</text>
</comment>
<protein>
    <submittedName>
        <fullName evidence="2">Uncharacterized protein</fullName>
    </submittedName>
</protein>
<evidence type="ECO:0000313" key="2">
    <source>
        <dbReference type="EMBL" id="KAF2447121.1"/>
    </source>
</evidence>
<keyword evidence="1" id="KW-0732">Signal</keyword>
<proteinExistence type="predicted"/>
<accession>A0A9P4PMV9</accession>
<keyword evidence="3" id="KW-1185">Reference proteome</keyword>
<dbReference type="Gene3D" id="2.60.20.10">
    <property type="entry name" value="Crystallins"/>
    <property type="match status" value="1"/>
</dbReference>